<dbReference type="InterPro" id="IPR006527">
    <property type="entry name" value="F-box-assoc_dom_typ1"/>
</dbReference>
<dbReference type="SUPFAM" id="SSF81383">
    <property type="entry name" value="F-box domain"/>
    <property type="match status" value="1"/>
</dbReference>
<protein>
    <recommendedName>
        <fullName evidence="1">F-box domain-containing protein</fullName>
    </recommendedName>
</protein>
<evidence type="ECO:0000313" key="2">
    <source>
        <dbReference type="EMBL" id="KAJ9551551.1"/>
    </source>
</evidence>
<reference evidence="2" key="1">
    <citation type="submission" date="2023-03" db="EMBL/GenBank/DDBJ databases">
        <title>Chromosome-scale reference genome and RAD-based genetic map of yellow starthistle (Centaurea solstitialis) reveal putative structural variation and QTLs associated with invader traits.</title>
        <authorList>
            <person name="Reatini B."/>
            <person name="Cang F.A."/>
            <person name="Jiang Q."/>
            <person name="Mckibben M.T.W."/>
            <person name="Barker M.S."/>
            <person name="Rieseberg L.H."/>
            <person name="Dlugosch K.M."/>
        </authorList>
    </citation>
    <scope>NUCLEOTIDE SEQUENCE</scope>
    <source>
        <strain evidence="2">CAN-66</strain>
        <tissue evidence="2">Leaf</tissue>
    </source>
</reference>
<sequence length="1072" mass="122595">MADFLPNLRLRTLIDSSMEALPAELTIDILSRLPVKTIINCKRVCKKWRNLVSDSSFVNLHLSRSSTTGLILHLKDFFQGSIDPGILKWVEIEDKDDHHHLHHDDPPMSLDFITLPIFENAMISQMGSVNGLICLRQNSRRQANTYICNPVTREIIIIPQYYDRDVTVNAYGFGVSSLTGEYKVVRTFKRKLPLKGNQSYRKSVFEAEVYTLGTGQWRSLGRLPYWLDGSKFGVVLNDHCHWVVLNDEYTPENICTFDLNKETFQLFPYPPCEAIEVRYGHSHSLAVLKSCLCVSEAEDFKFTIWVMKEYGIKKSWHKEVVITEAISRGLQGPETLSVIEGLKDGTVLFVSDGLWAFYPTSAKIEEIKSFEMSESGFTYRPSFLSLQNFESERGFITNEGVGSAQGPERTLQLNLIANTKVNNPMENGTSIHPSMEVLPHYKKMTFIPGELTIDILSRLPSRPSSTASLSATSAELLHLSRSSPTTGFIFHHQRVSSDPGILKWMEIEDKVDHHRLHYETILDLNTVPLFRNFEISQKGSINVSLLTGEYKVVRTFERKIPLDGNKFRLVPEAEVYTLGTGQSRNLGRIPYWIDLSKDGAVLNDHCHWFLFDYKGAHPGRIFTFDLNEETFQLFPSPLTEESDNLSMAVLKGCLCISDGNHSQFTIWVTKEYGIKKSWHKEALIAKEALNHNREWPYWYTVSLIEGLKDGTIFFMSGVLWAFYPRSRTVEEIDTGGFKCEPLFGCEREDSREHDMWRMTRRHVRFTRGITENSKITGYKRAIDGRGTEINGRILSQNINPSIHGRPTDRVDDRYSLKTSGQDHHPLQLVCKKWRNLILDSSFVNLHLCPDHLHVSSFIIRFMTLVCIGGLYAPNEPGILQWVDIEDKVDHHRLHHDPLMTHSNVSNGLGQWFDLPMPGNTKWYTLFQVEILPNSNKPSQPSVLEAEVYTLGTGQWRSLALFLLLTGLRDSRNFAGHFSTFIVIGLQGNFSITSISPSPSKRKSVPWSKFGNPNGIRINNSWRKQVVIRRTLRWPLYEPIHLVVGLKDGSFLMVFENKLCVFDPQVKQLKTQK</sequence>
<accession>A0AA38TCP6</accession>
<gene>
    <name evidence="2" type="ORF">OSB04_015596</name>
</gene>
<dbReference type="Pfam" id="PF07734">
    <property type="entry name" value="FBA_1"/>
    <property type="match status" value="2"/>
</dbReference>
<proteinExistence type="predicted"/>
<dbReference type="InterPro" id="IPR017451">
    <property type="entry name" value="F-box-assoc_interact_dom"/>
</dbReference>
<dbReference type="PANTHER" id="PTHR31672:SF13">
    <property type="entry name" value="F-BOX PROTEIN CPR30-LIKE"/>
    <property type="match status" value="1"/>
</dbReference>
<dbReference type="CDD" id="cd22157">
    <property type="entry name" value="F-box_AtFBW1-like"/>
    <property type="match status" value="1"/>
</dbReference>
<dbReference type="Pfam" id="PF12937">
    <property type="entry name" value="F-box-like"/>
    <property type="match status" value="1"/>
</dbReference>
<keyword evidence="3" id="KW-1185">Reference proteome</keyword>
<dbReference type="InterPro" id="IPR036047">
    <property type="entry name" value="F-box-like_dom_sf"/>
</dbReference>
<dbReference type="SMART" id="SM00256">
    <property type="entry name" value="FBOX"/>
    <property type="match status" value="1"/>
</dbReference>
<dbReference type="PANTHER" id="PTHR31672">
    <property type="entry name" value="BNACNNG10540D PROTEIN"/>
    <property type="match status" value="1"/>
</dbReference>
<dbReference type="Gene3D" id="1.20.1280.50">
    <property type="match status" value="1"/>
</dbReference>
<dbReference type="InterPro" id="IPR001810">
    <property type="entry name" value="F-box_dom"/>
</dbReference>
<comment type="caution">
    <text evidence="2">The sequence shown here is derived from an EMBL/GenBank/DDBJ whole genome shotgun (WGS) entry which is preliminary data.</text>
</comment>
<dbReference type="AlphaFoldDB" id="A0AA38TCP6"/>
<dbReference type="Proteomes" id="UP001172457">
    <property type="component" value="Chromosome 4"/>
</dbReference>
<name>A0AA38TCP6_9ASTR</name>
<evidence type="ECO:0000259" key="1">
    <source>
        <dbReference type="PROSITE" id="PS50181"/>
    </source>
</evidence>
<feature type="non-terminal residue" evidence="2">
    <location>
        <position position="1"/>
    </location>
</feature>
<feature type="domain" description="F-box" evidence="1">
    <location>
        <begin position="15"/>
        <end position="60"/>
    </location>
</feature>
<dbReference type="EMBL" id="JARYMX010000004">
    <property type="protein sequence ID" value="KAJ9551551.1"/>
    <property type="molecule type" value="Genomic_DNA"/>
</dbReference>
<dbReference type="InterPro" id="IPR050796">
    <property type="entry name" value="SCF_F-box_component"/>
</dbReference>
<organism evidence="2 3">
    <name type="scientific">Centaurea solstitialis</name>
    <name type="common">yellow star-thistle</name>
    <dbReference type="NCBI Taxonomy" id="347529"/>
    <lineage>
        <taxon>Eukaryota</taxon>
        <taxon>Viridiplantae</taxon>
        <taxon>Streptophyta</taxon>
        <taxon>Embryophyta</taxon>
        <taxon>Tracheophyta</taxon>
        <taxon>Spermatophyta</taxon>
        <taxon>Magnoliopsida</taxon>
        <taxon>eudicotyledons</taxon>
        <taxon>Gunneridae</taxon>
        <taxon>Pentapetalae</taxon>
        <taxon>asterids</taxon>
        <taxon>campanulids</taxon>
        <taxon>Asterales</taxon>
        <taxon>Asteraceae</taxon>
        <taxon>Carduoideae</taxon>
        <taxon>Cardueae</taxon>
        <taxon>Centaureinae</taxon>
        <taxon>Centaurea</taxon>
    </lineage>
</organism>
<dbReference type="NCBIfam" id="TIGR01640">
    <property type="entry name" value="F_box_assoc_1"/>
    <property type="match status" value="2"/>
</dbReference>
<evidence type="ECO:0000313" key="3">
    <source>
        <dbReference type="Proteomes" id="UP001172457"/>
    </source>
</evidence>
<dbReference type="PROSITE" id="PS50181">
    <property type="entry name" value="FBOX"/>
    <property type="match status" value="1"/>
</dbReference>